<feature type="domain" description="Putative endonuclease Z1" evidence="1">
    <location>
        <begin position="311"/>
        <end position="515"/>
    </location>
</feature>
<reference evidence="2" key="1">
    <citation type="submission" date="2019-03" db="EMBL/GenBank/DDBJ databases">
        <authorList>
            <person name="Danneels B."/>
        </authorList>
    </citation>
    <scope>NUCLEOTIDE SEQUENCE</scope>
</reference>
<dbReference type="AlphaFoldDB" id="A0A484NUH9"/>
<dbReference type="InterPro" id="IPR018310">
    <property type="entry name" value="Put_endonuclease_Z1-dom"/>
</dbReference>
<dbReference type="EMBL" id="CAADHY010000008">
    <property type="protein sequence ID" value="VFR17253.1"/>
    <property type="molecule type" value="Genomic_DNA"/>
</dbReference>
<evidence type="ECO:0000259" key="1">
    <source>
        <dbReference type="Pfam" id="PF10593"/>
    </source>
</evidence>
<name>A0A484NUH9_9ZZZZ</name>
<protein>
    <recommendedName>
        <fullName evidence="1">Putative endonuclease Z1 domain-containing protein</fullName>
    </recommendedName>
</protein>
<proteinExistence type="predicted"/>
<dbReference type="Pfam" id="PF10593">
    <property type="entry name" value="Z1"/>
    <property type="match status" value="1"/>
</dbReference>
<organism evidence="2">
    <name type="scientific">plant metagenome</name>
    <dbReference type="NCBI Taxonomy" id="1297885"/>
    <lineage>
        <taxon>unclassified sequences</taxon>
        <taxon>metagenomes</taxon>
        <taxon>organismal metagenomes</taxon>
    </lineage>
</organism>
<gene>
    <name evidence="2" type="ORF">AMP9_0768</name>
</gene>
<evidence type="ECO:0000313" key="2">
    <source>
        <dbReference type="EMBL" id="VFR17253.1"/>
    </source>
</evidence>
<accession>A0A484NUH9</accession>
<sequence length="753" mass="83396">MNIVVERLGGGSLDTRWTPKVGPFTKEFIERKLKQRSAPDPDAMERVVTEAATILGRCVPPTEPAGQDAGLVVGYVQSGKTLSFTTVTALARDNSYGVVILLAGTAVALKGQSEDRLTIDLGMSEIQHDWRKFENPDIKAGHAADIEKVLRTWSGSRGGAPGTVKRSVLITVLKHHKRLENLREVLERVDLTGIPVLIIDDESDQAGLNAKAGKNLKTGSKELSSTYQRILELKAVIPHHTYLQYTATPQANLLIAVADVLSPSFAELVSPGAGYVGGSDFFSEEKPLCFEIPLQEVPTVQNPLTEAPQTLQQALQLFILGAAHHSLTRGKGNRSMMVHPSQRTAPHTDYKEWLDGLLEHWRDFLEQPKGSAVRKELERSLLDNYDELLRTFPALEPFDTLVDALPEVFSELKVVKVNSNADGQKAVKWNDWPYWILVGGQKLDRGFTVEGLTISYMPRTASTNADTLQQRARFFGYKRSYEGLCRVFLLDDVINAFESYVESEEFVRNALAAHRGKPLQEWKRDFILNRALSPTRKAVIGRSVVPVEMDEGWVVPGSLYFDADAVLHNRGLFERKATSWRQAYGAVDAAQRPEFKDVRRDSSRNILIEGVPIDEVLDLLLNTQLRSLDDSTDITAAAISLVKHRDDAEVPTLVDVILVGGLSTVGLTGRSLTASGKINNLFVGESPKGATSIDQLNYVGDRALFTPGRVTLHLRYLVFKQDARVDSSVANCVPWFSIHLPEFVAKDCVIEEL</sequence>